<reference evidence="3" key="1">
    <citation type="submission" date="2021-05" db="EMBL/GenBank/DDBJ databases">
        <authorList>
            <person name="Alioto T."/>
            <person name="Alioto T."/>
            <person name="Gomez Garrido J."/>
        </authorList>
    </citation>
    <scope>NUCLEOTIDE SEQUENCE</scope>
</reference>
<dbReference type="EMBL" id="HBUE01316307">
    <property type="protein sequence ID" value="CAG6585853.1"/>
    <property type="molecule type" value="Transcribed_RNA"/>
</dbReference>
<proteinExistence type="predicted"/>
<feature type="compositionally biased region" description="Basic and acidic residues" evidence="1">
    <location>
        <begin position="26"/>
        <end position="47"/>
    </location>
</feature>
<keyword evidence="2" id="KW-0472">Membrane</keyword>
<evidence type="ECO:0000313" key="3">
    <source>
        <dbReference type="EMBL" id="CAG6533955.1"/>
    </source>
</evidence>
<keyword evidence="2" id="KW-0812">Transmembrane</keyword>
<dbReference type="EMBL" id="HBUE01209894">
    <property type="protein sequence ID" value="CAG6533953.1"/>
    <property type="molecule type" value="Transcribed_RNA"/>
</dbReference>
<dbReference type="EMBL" id="HBUE01209896">
    <property type="protein sequence ID" value="CAG6533955.1"/>
    <property type="molecule type" value="Transcribed_RNA"/>
</dbReference>
<dbReference type="EMBL" id="HBUE01316309">
    <property type="protein sequence ID" value="CAG6585855.1"/>
    <property type="molecule type" value="Transcribed_RNA"/>
</dbReference>
<feature type="region of interest" description="Disordered" evidence="1">
    <location>
        <begin position="15"/>
        <end position="47"/>
    </location>
</feature>
<evidence type="ECO:0000256" key="2">
    <source>
        <dbReference type="SAM" id="Phobius"/>
    </source>
</evidence>
<dbReference type="AlphaFoldDB" id="A0A8D8HF92"/>
<accession>A0A8D8HF92</accession>
<evidence type="ECO:0000256" key="1">
    <source>
        <dbReference type="SAM" id="MobiDB-lite"/>
    </source>
</evidence>
<feature type="transmembrane region" description="Helical" evidence="2">
    <location>
        <begin position="99"/>
        <end position="122"/>
    </location>
</feature>
<protein>
    <submittedName>
        <fullName evidence="3">(northern house mosquito) hypothetical protein</fullName>
    </submittedName>
</protein>
<organism evidence="3">
    <name type="scientific">Culex pipiens</name>
    <name type="common">House mosquito</name>
    <dbReference type="NCBI Taxonomy" id="7175"/>
    <lineage>
        <taxon>Eukaryota</taxon>
        <taxon>Metazoa</taxon>
        <taxon>Ecdysozoa</taxon>
        <taxon>Arthropoda</taxon>
        <taxon>Hexapoda</taxon>
        <taxon>Insecta</taxon>
        <taxon>Pterygota</taxon>
        <taxon>Neoptera</taxon>
        <taxon>Endopterygota</taxon>
        <taxon>Diptera</taxon>
        <taxon>Nematocera</taxon>
        <taxon>Culicoidea</taxon>
        <taxon>Culicidae</taxon>
        <taxon>Culicinae</taxon>
        <taxon>Culicini</taxon>
        <taxon>Culex</taxon>
        <taxon>Culex</taxon>
    </lineage>
</organism>
<keyword evidence="2" id="KW-1133">Transmembrane helix</keyword>
<name>A0A8D8HF92_CULPI</name>
<sequence>MILHNVRLKLPCSCPHSSSPVRPNHHRVEDLWPQDRDTPDHRHHDDQRLAGPERIGRFRRLRGPTPVHRRGCHGCRTFFLSTTTGGNFQFSPQPTQQRLLAGFFSFLQLLRAIFAALTFFSFHFLPTLFRVSAPIIT</sequence>